<name>A0A7I8IGY9_SPIIN</name>
<feature type="region of interest" description="Disordered" evidence="9">
    <location>
        <begin position="159"/>
        <end position="181"/>
    </location>
</feature>
<dbReference type="Pfam" id="PF05922">
    <property type="entry name" value="Inhibitor_I9"/>
    <property type="match status" value="1"/>
</dbReference>
<keyword evidence="2 7" id="KW-0645">Protease</keyword>
<gene>
    <name evidence="14" type="ORF">SI7747_03003610</name>
</gene>
<evidence type="ECO:0000256" key="3">
    <source>
        <dbReference type="ARBA" id="ARBA00022729"/>
    </source>
</evidence>
<feature type="active site" description="Charge relay system" evidence="6 7">
    <location>
        <position position="228"/>
    </location>
</feature>
<evidence type="ECO:0000259" key="12">
    <source>
        <dbReference type="Pfam" id="PF05922"/>
    </source>
</evidence>
<keyword evidence="3 10" id="KW-0732">Signal</keyword>
<proteinExistence type="inferred from homology"/>
<evidence type="ECO:0000259" key="13">
    <source>
        <dbReference type="Pfam" id="PF17766"/>
    </source>
</evidence>
<dbReference type="PRINTS" id="PR00723">
    <property type="entry name" value="SUBTILISIN"/>
</dbReference>
<dbReference type="PROSITE" id="PS00136">
    <property type="entry name" value="SUBTILASE_ASP"/>
    <property type="match status" value="1"/>
</dbReference>
<dbReference type="PROSITE" id="PS00138">
    <property type="entry name" value="SUBTILASE_SER"/>
    <property type="match status" value="1"/>
</dbReference>
<dbReference type="PANTHER" id="PTHR10795">
    <property type="entry name" value="PROPROTEIN CONVERTASE SUBTILISIN/KEXIN"/>
    <property type="match status" value="1"/>
</dbReference>
<dbReference type="InterPro" id="IPR023827">
    <property type="entry name" value="Peptidase_S8_Asp-AS"/>
</dbReference>
<feature type="signal peptide" evidence="10">
    <location>
        <begin position="1"/>
        <end position="18"/>
    </location>
</feature>
<evidence type="ECO:0000256" key="2">
    <source>
        <dbReference type="ARBA" id="ARBA00022670"/>
    </source>
</evidence>
<keyword evidence="15" id="KW-1185">Reference proteome</keyword>
<feature type="domain" description="Inhibitor I9" evidence="12">
    <location>
        <begin position="66"/>
        <end position="117"/>
    </location>
</feature>
<feature type="domain" description="Peptidase S8/S53" evidence="11">
    <location>
        <begin position="145"/>
        <end position="581"/>
    </location>
</feature>
<dbReference type="InterPro" id="IPR000209">
    <property type="entry name" value="Peptidase_S8/S53_dom"/>
</dbReference>
<dbReference type="EMBL" id="LR743590">
    <property type="protein sequence ID" value="CAA2617444.1"/>
    <property type="molecule type" value="Genomic_DNA"/>
</dbReference>
<evidence type="ECO:0000256" key="4">
    <source>
        <dbReference type="ARBA" id="ARBA00022801"/>
    </source>
</evidence>
<dbReference type="PROSITE" id="PS51892">
    <property type="entry name" value="SUBTILASE"/>
    <property type="match status" value="1"/>
</dbReference>
<evidence type="ECO:0000256" key="6">
    <source>
        <dbReference type="PIRSR" id="PIRSR615500-1"/>
    </source>
</evidence>
<dbReference type="GO" id="GO:0004252">
    <property type="term" value="F:serine-type endopeptidase activity"/>
    <property type="evidence" value="ECO:0007669"/>
    <property type="project" value="UniProtKB-UniRule"/>
</dbReference>
<sequence>MAPCLSLFTVFIFLLGHALVLQQIAAKVFLVLMDDDAVISYRRCHRHQPLGGDDERMYRERAATGHDVFLLSLLPEGTYTKLYSYTHLLNGFAVHTTSDKILRRARGVRFIQEDVKMAKLTTHTPDYLGVTGGVWPDLGGPENAGEGVVIGMVDTGVNPRHPSFSSSGESSRGKKGRFRGECEHGDGFPPTACNGKIVGARHFARGAAAAGEFNATSDFASPFDPDGHGACEQPYCCDRRRKPRRTRHCGGFNYGYASGMAPSARIAVYRALYQFGGFMSDVVAAVDKPVFGPLSVPSGPAVYLSILDVALLSATKAGVVVVQAVGNGGPSSSSVLSFSPWILSVAASTIDRQYNNAIVLGNGRSIAAAGLSPPTPGEELFPMAAATDVSSRSTLCPSLVEGKIVICTCAVDSDVDGGAIKAAIADVMRKLGAAGFILVAESGAGSEAPPTVATVSIDPMWDYYNANSARGSRGEVLVFGARARITDGRHAVYTGKGPDVDNVLLQAADVLKPNVMAPGTSIWAAWSPQARGIPISELCYPVGTSMATPHVSGIAALIKQRYPHWSPAAISSALMTTARDRDIAGAPILAQVTGQLSPANPFDLGAGFVDPAMAMDPGLVFDAGFEQYVGFLCAVPGVHSSSVRRAEWSSDLNTASVAILSLVGLREVTRTVTSVANEREMYRVTVREPAGVSVSVDPTVFSIRPNSSRLLRISLEAREALRTFTFGELRLEGSRGHFVRVPIAVYVSSAMKP</sequence>
<feature type="active site" description="Charge relay system" evidence="6 7">
    <location>
        <position position="154"/>
    </location>
</feature>
<dbReference type="Gene3D" id="3.50.30.30">
    <property type="match status" value="1"/>
</dbReference>
<organism evidence="14">
    <name type="scientific">Spirodela intermedia</name>
    <name type="common">Intermediate duckweed</name>
    <dbReference type="NCBI Taxonomy" id="51605"/>
    <lineage>
        <taxon>Eukaryota</taxon>
        <taxon>Viridiplantae</taxon>
        <taxon>Streptophyta</taxon>
        <taxon>Embryophyta</taxon>
        <taxon>Tracheophyta</taxon>
        <taxon>Spermatophyta</taxon>
        <taxon>Magnoliopsida</taxon>
        <taxon>Liliopsida</taxon>
        <taxon>Araceae</taxon>
        <taxon>Lemnoideae</taxon>
        <taxon>Spirodela</taxon>
    </lineage>
</organism>
<dbReference type="EMBL" id="CACRZD030000003">
    <property type="protein sequence ID" value="CAA6657140.1"/>
    <property type="molecule type" value="Genomic_DNA"/>
</dbReference>
<keyword evidence="4 7" id="KW-0378">Hydrolase</keyword>
<dbReference type="SUPFAM" id="SSF52743">
    <property type="entry name" value="Subtilisin-like"/>
    <property type="match status" value="1"/>
</dbReference>
<reference evidence="14 15" key="1">
    <citation type="submission" date="2019-12" db="EMBL/GenBank/DDBJ databases">
        <authorList>
            <person name="Scholz U."/>
            <person name="Mascher M."/>
            <person name="Fiebig A."/>
        </authorList>
    </citation>
    <scope>NUCLEOTIDE SEQUENCE</scope>
</reference>
<evidence type="ECO:0000259" key="11">
    <source>
        <dbReference type="Pfam" id="PF00082"/>
    </source>
</evidence>
<feature type="chain" id="PRO_5029472869" evidence="10">
    <location>
        <begin position="19"/>
        <end position="753"/>
    </location>
</feature>
<accession>A0A7I8IGY9</accession>
<dbReference type="InterPro" id="IPR036852">
    <property type="entry name" value="Peptidase_S8/S53_dom_sf"/>
</dbReference>
<dbReference type="InterPro" id="IPR045051">
    <property type="entry name" value="SBT"/>
</dbReference>
<dbReference type="AlphaFoldDB" id="A0A7I8IGY9"/>
<dbReference type="Pfam" id="PF00082">
    <property type="entry name" value="Peptidase_S8"/>
    <property type="match status" value="1"/>
</dbReference>
<dbReference type="InterPro" id="IPR023828">
    <property type="entry name" value="Peptidase_S8_Ser-AS"/>
</dbReference>
<dbReference type="Gene3D" id="3.40.50.200">
    <property type="entry name" value="Peptidase S8/S53 domain"/>
    <property type="match status" value="1"/>
</dbReference>
<dbReference type="InterPro" id="IPR015500">
    <property type="entry name" value="Peptidase_S8_subtilisin-rel"/>
</dbReference>
<protein>
    <submittedName>
        <fullName evidence="14">Uncharacterized protein</fullName>
    </submittedName>
</protein>
<dbReference type="Proteomes" id="UP001189122">
    <property type="component" value="Unassembled WGS sequence"/>
</dbReference>
<comment type="similarity">
    <text evidence="1 7 8">Belongs to the peptidase S8 family.</text>
</comment>
<evidence type="ECO:0000313" key="14">
    <source>
        <dbReference type="EMBL" id="CAA2617444.1"/>
    </source>
</evidence>
<dbReference type="InterPro" id="IPR010259">
    <property type="entry name" value="S8pro/Inhibitor_I9"/>
</dbReference>
<feature type="domain" description="Subtilisin-like protease fibronectin type-III" evidence="13">
    <location>
        <begin position="651"/>
        <end position="745"/>
    </location>
</feature>
<evidence type="ECO:0000256" key="7">
    <source>
        <dbReference type="PROSITE-ProRule" id="PRU01240"/>
    </source>
</evidence>
<evidence type="ECO:0000313" key="15">
    <source>
        <dbReference type="Proteomes" id="UP001189122"/>
    </source>
</evidence>
<evidence type="ECO:0000256" key="10">
    <source>
        <dbReference type="SAM" id="SignalP"/>
    </source>
</evidence>
<evidence type="ECO:0000256" key="1">
    <source>
        <dbReference type="ARBA" id="ARBA00011073"/>
    </source>
</evidence>
<feature type="active site" description="Charge relay system" evidence="6 7">
    <location>
        <position position="545"/>
    </location>
</feature>
<evidence type="ECO:0000256" key="9">
    <source>
        <dbReference type="SAM" id="MobiDB-lite"/>
    </source>
</evidence>
<evidence type="ECO:0000256" key="8">
    <source>
        <dbReference type="RuleBase" id="RU003355"/>
    </source>
</evidence>
<dbReference type="Gene3D" id="2.60.40.2310">
    <property type="match status" value="1"/>
</dbReference>
<evidence type="ECO:0000256" key="5">
    <source>
        <dbReference type="ARBA" id="ARBA00022825"/>
    </source>
</evidence>
<dbReference type="InterPro" id="IPR041469">
    <property type="entry name" value="Subtilisin-like_FN3"/>
</dbReference>
<keyword evidence="5 7" id="KW-0720">Serine protease</keyword>
<dbReference type="Pfam" id="PF17766">
    <property type="entry name" value="fn3_6"/>
    <property type="match status" value="1"/>
</dbReference>
<dbReference type="GO" id="GO:0006508">
    <property type="term" value="P:proteolysis"/>
    <property type="evidence" value="ECO:0007669"/>
    <property type="project" value="UniProtKB-KW"/>
</dbReference>